<evidence type="ECO:0000313" key="7">
    <source>
        <dbReference type="Proteomes" id="UP000202440"/>
    </source>
</evidence>
<feature type="domain" description="HTH araC/xylS-type" evidence="5">
    <location>
        <begin position="170"/>
        <end position="267"/>
    </location>
</feature>
<keyword evidence="1" id="KW-0805">Transcription regulation</keyword>
<keyword evidence="2" id="KW-0238">DNA-binding</keyword>
<keyword evidence="7" id="KW-1185">Reference proteome</keyword>
<evidence type="ECO:0000313" key="6">
    <source>
        <dbReference type="EMBL" id="ASP40177.1"/>
    </source>
</evidence>
<dbReference type="SUPFAM" id="SSF46689">
    <property type="entry name" value="Homeodomain-like"/>
    <property type="match status" value="2"/>
</dbReference>
<dbReference type="AlphaFoldDB" id="A0A222FMC5"/>
<dbReference type="InterPro" id="IPR009057">
    <property type="entry name" value="Homeodomain-like_sf"/>
</dbReference>
<dbReference type="GO" id="GO:0003700">
    <property type="term" value="F:DNA-binding transcription factor activity"/>
    <property type="evidence" value="ECO:0007669"/>
    <property type="project" value="InterPro"/>
</dbReference>
<dbReference type="InterPro" id="IPR003313">
    <property type="entry name" value="AraC-bd"/>
</dbReference>
<organism evidence="6 7">
    <name type="scientific">Bacterioplanes sanyensis</name>
    <dbReference type="NCBI Taxonomy" id="1249553"/>
    <lineage>
        <taxon>Bacteria</taxon>
        <taxon>Pseudomonadati</taxon>
        <taxon>Pseudomonadota</taxon>
        <taxon>Gammaproteobacteria</taxon>
        <taxon>Oceanospirillales</taxon>
        <taxon>Oceanospirillaceae</taxon>
        <taxon>Bacterioplanes</taxon>
    </lineage>
</organism>
<proteinExistence type="predicted"/>
<dbReference type="InterPro" id="IPR050204">
    <property type="entry name" value="AraC_XylS_family_regulators"/>
</dbReference>
<keyword evidence="3" id="KW-0010">Activator</keyword>
<dbReference type="GO" id="GO:0043565">
    <property type="term" value="F:sequence-specific DNA binding"/>
    <property type="evidence" value="ECO:0007669"/>
    <property type="project" value="InterPro"/>
</dbReference>
<dbReference type="InterPro" id="IPR037923">
    <property type="entry name" value="HTH-like"/>
</dbReference>
<dbReference type="SUPFAM" id="SSF51215">
    <property type="entry name" value="Regulatory protein AraC"/>
    <property type="match status" value="1"/>
</dbReference>
<evidence type="ECO:0000259" key="5">
    <source>
        <dbReference type="PROSITE" id="PS01124"/>
    </source>
</evidence>
<dbReference type="InterPro" id="IPR020449">
    <property type="entry name" value="Tscrpt_reg_AraC-type_HTH"/>
</dbReference>
<evidence type="ECO:0000256" key="1">
    <source>
        <dbReference type="ARBA" id="ARBA00023015"/>
    </source>
</evidence>
<dbReference type="OrthoDB" id="9809338at2"/>
<protein>
    <submittedName>
        <fullName evidence="6">AraC family transcriptional regulator</fullName>
    </submittedName>
</protein>
<dbReference type="Proteomes" id="UP000202440">
    <property type="component" value="Chromosome"/>
</dbReference>
<gene>
    <name evidence="6" type="ORF">CHH28_16500</name>
</gene>
<dbReference type="RefSeq" id="WP_094061346.1">
    <property type="nucleotide sequence ID" value="NZ_CP022530.1"/>
</dbReference>
<dbReference type="InterPro" id="IPR018060">
    <property type="entry name" value="HTH_AraC"/>
</dbReference>
<accession>A0A222FMC5</accession>
<dbReference type="PANTHER" id="PTHR46796:SF2">
    <property type="entry name" value="TRANSCRIPTIONAL REGULATORY PROTEIN"/>
    <property type="match status" value="1"/>
</dbReference>
<keyword evidence="4" id="KW-0804">Transcription</keyword>
<name>A0A222FMC5_9GAMM</name>
<dbReference type="Pfam" id="PF02311">
    <property type="entry name" value="AraC_binding"/>
    <property type="match status" value="1"/>
</dbReference>
<dbReference type="EMBL" id="CP022530">
    <property type="protein sequence ID" value="ASP40177.1"/>
    <property type="molecule type" value="Genomic_DNA"/>
</dbReference>
<dbReference type="PANTHER" id="PTHR46796">
    <property type="entry name" value="HTH-TYPE TRANSCRIPTIONAL ACTIVATOR RHAS-RELATED"/>
    <property type="match status" value="1"/>
</dbReference>
<dbReference type="Pfam" id="PF12833">
    <property type="entry name" value="HTH_18"/>
    <property type="match status" value="1"/>
</dbReference>
<evidence type="ECO:0000256" key="4">
    <source>
        <dbReference type="ARBA" id="ARBA00023163"/>
    </source>
</evidence>
<dbReference type="KEGG" id="bsan:CHH28_16500"/>
<sequence length="268" mass="30652">MEHSQVWRPQQWSGVELLAAKFTRFEFAKHWHDELAIGVIEQGAEGLHYQGQKLLVPQRHIVAINAAEVHTGFAGSEQGWTYRMFYFDTEILQRWLGPELPQFSPTLQHSIVQDDELFLCLQQLHQAWQYGSLLLSQQSLLCTTLVTLFQRYGGHYATTDGTAGVTASMSLARDYLHQHWRDNIGSEVLEQLTGLSRFQLIRQFKQQYGMAPHQYLLALKVRHARHMLLQGYSSADIAVACGFYDQSHFSRNFKKTLGVPPARYAAAS</sequence>
<dbReference type="PRINTS" id="PR00032">
    <property type="entry name" value="HTHARAC"/>
</dbReference>
<dbReference type="Gene3D" id="1.10.10.60">
    <property type="entry name" value="Homeodomain-like"/>
    <property type="match status" value="1"/>
</dbReference>
<dbReference type="PROSITE" id="PS01124">
    <property type="entry name" value="HTH_ARAC_FAMILY_2"/>
    <property type="match status" value="1"/>
</dbReference>
<reference evidence="6 7" key="1">
    <citation type="submission" date="2017-07" db="EMBL/GenBank/DDBJ databases">
        <title>Annotated genome sequence of Bacterioplanes sanyensis isolated from Red Sea.</title>
        <authorList>
            <person name="Rehman Z.U."/>
        </authorList>
    </citation>
    <scope>NUCLEOTIDE SEQUENCE [LARGE SCALE GENOMIC DNA]</scope>
    <source>
        <strain evidence="6 7">NV9</strain>
    </source>
</reference>
<evidence type="ECO:0000256" key="3">
    <source>
        <dbReference type="ARBA" id="ARBA00023159"/>
    </source>
</evidence>
<dbReference type="SMART" id="SM00342">
    <property type="entry name" value="HTH_ARAC"/>
    <property type="match status" value="1"/>
</dbReference>
<evidence type="ECO:0000256" key="2">
    <source>
        <dbReference type="ARBA" id="ARBA00023125"/>
    </source>
</evidence>